<evidence type="ECO:0000256" key="5">
    <source>
        <dbReference type="ARBA" id="ARBA00023237"/>
    </source>
</evidence>
<dbReference type="GO" id="GO:0009252">
    <property type="term" value="P:peptidoglycan biosynthetic process"/>
    <property type="evidence" value="ECO:0007669"/>
    <property type="project" value="TreeGrafter"/>
</dbReference>
<evidence type="ECO:0000256" key="1">
    <source>
        <dbReference type="ARBA" id="ARBA00004442"/>
    </source>
</evidence>
<evidence type="ECO:0000313" key="7">
    <source>
        <dbReference type="EMBL" id="KDN25929.1"/>
    </source>
</evidence>
<dbReference type="OrthoDB" id="8562138at2"/>
<protein>
    <submittedName>
        <fullName evidence="7">MltA-interacting MipA family protein</fullName>
    </submittedName>
</protein>
<gene>
    <name evidence="7" type="ORF">MBO_02005</name>
</gene>
<evidence type="ECO:0000256" key="2">
    <source>
        <dbReference type="ARBA" id="ARBA00005722"/>
    </source>
</evidence>
<dbReference type="Gene3D" id="2.40.160.20">
    <property type="match status" value="1"/>
</dbReference>
<dbReference type="eggNOG" id="COG3713">
    <property type="taxonomic scope" value="Bacteria"/>
</dbReference>
<dbReference type="InterPro" id="IPR010583">
    <property type="entry name" value="MipA"/>
</dbReference>
<evidence type="ECO:0000313" key="8">
    <source>
        <dbReference type="Proteomes" id="UP000035860"/>
    </source>
</evidence>
<dbReference type="EMBL" id="AOMT01000005">
    <property type="protein sequence ID" value="KDN25929.1"/>
    <property type="molecule type" value="Genomic_DNA"/>
</dbReference>
<dbReference type="RefSeq" id="WP_036362618.1">
    <property type="nucleotide sequence ID" value="NZ_AOMT01000005.1"/>
</dbReference>
<dbReference type="Pfam" id="PF06629">
    <property type="entry name" value="MipA"/>
    <property type="match status" value="1"/>
</dbReference>
<dbReference type="InterPro" id="IPR011250">
    <property type="entry name" value="OMP/PagP_B-barrel"/>
</dbReference>
<dbReference type="PANTHER" id="PTHR38776">
    <property type="entry name" value="MLTA-INTERACTING PROTEIN-RELATED"/>
    <property type="match status" value="1"/>
</dbReference>
<evidence type="ECO:0000256" key="4">
    <source>
        <dbReference type="ARBA" id="ARBA00023136"/>
    </source>
</evidence>
<evidence type="ECO:0000256" key="6">
    <source>
        <dbReference type="SAM" id="SignalP"/>
    </source>
</evidence>
<sequence>MKKFAASAFVLAFVSLTAHAQSLPVDPDARLSLGVNVGYIASAYKTDKTVGFAPQGFYDNNRWYIEGGELGFYPYKDSKHHARIGVGYDGRSFDPDDADDEIKGLDERKASILAHASYMHITPIGGFKAKVATDVGGRHDGTAVTLSHVSRFNVDKFTIYPSFGATWRDKNYNNYYYGVTERESARTGVQAYQADDGISPFISAMVNYDMNDNIALFANQRFVWLSSAQKDSPMTEGSVESTTRLGVNYKF</sequence>
<proteinExistence type="inferred from homology"/>
<keyword evidence="5" id="KW-0998">Cell outer membrane</keyword>
<evidence type="ECO:0000256" key="3">
    <source>
        <dbReference type="ARBA" id="ARBA00022729"/>
    </source>
</evidence>
<comment type="similarity">
    <text evidence="2">Belongs to the MipA/OmpV family.</text>
</comment>
<keyword evidence="3 6" id="KW-0732">Signal</keyword>
<dbReference type="PANTHER" id="PTHR38776:SF1">
    <property type="entry name" value="MLTA-INTERACTING PROTEIN-RELATED"/>
    <property type="match status" value="1"/>
</dbReference>
<dbReference type="GO" id="GO:0009279">
    <property type="term" value="C:cell outer membrane"/>
    <property type="evidence" value="ECO:0007669"/>
    <property type="project" value="UniProtKB-SubCell"/>
</dbReference>
<organism evidence="7 8">
    <name type="scientific">Moraxella bovoculi 237</name>
    <dbReference type="NCBI Taxonomy" id="743974"/>
    <lineage>
        <taxon>Bacteria</taxon>
        <taxon>Pseudomonadati</taxon>
        <taxon>Pseudomonadota</taxon>
        <taxon>Gammaproteobacteria</taxon>
        <taxon>Moraxellales</taxon>
        <taxon>Moraxellaceae</taxon>
        <taxon>Moraxella</taxon>
    </lineage>
</organism>
<keyword evidence="8" id="KW-1185">Reference proteome</keyword>
<feature type="chain" id="PRO_5001627427" evidence="6">
    <location>
        <begin position="21"/>
        <end position="251"/>
    </location>
</feature>
<comment type="caution">
    <text evidence="7">The sequence shown here is derived from an EMBL/GenBank/DDBJ whole genome shotgun (WGS) entry which is preliminary data.</text>
</comment>
<dbReference type="SUPFAM" id="SSF56925">
    <property type="entry name" value="OMPA-like"/>
    <property type="match status" value="1"/>
</dbReference>
<dbReference type="AlphaFoldDB" id="A0A066UP39"/>
<reference evidence="7 8" key="1">
    <citation type="journal article" date="2014" name="Genome Announc.">
        <title>Draft Genome Sequence of Moraxella bovoculi Strain 237T (ATCC BAA-1259T) Isolated from a Calf with Infectious Bovine Keratoconjunctivitis.</title>
        <authorList>
            <person name="Calcutt M.J."/>
            <person name="Foecking M.F."/>
            <person name="Martin N.T."/>
            <person name="Mhlanga-Mutangadura T."/>
            <person name="Reilly T.J."/>
        </authorList>
    </citation>
    <scope>NUCLEOTIDE SEQUENCE [LARGE SCALE GENOMIC DNA]</scope>
    <source>
        <strain evidence="7 8">237</strain>
    </source>
</reference>
<feature type="signal peptide" evidence="6">
    <location>
        <begin position="1"/>
        <end position="20"/>
    </location>
</feature>
<comment type="subcellular location">
    <subcellularLocation>
        <location evidence="1">Cell outer membrane</location>
    </subcellularLocation>
</comment>
<dbReference type="Proteomes" id="UP000035860">
    <property type="component" value="Unassembled WGS sequence"/>
</dbReference>
<accession>A0A066UP39</accession>
<keyword evidence="4" id="KW-0472">Membrane</keyword>
<name>A0A066UP39_9GAMM</name>